<dbReference type="EMBL" id="BRXR01000001">
    <property type="protein sequence ID" value="GLC30644.1"/>
    <property type="molecule type" value="Genomic_DNA"/>
</dbReference>
<keyword evidence="6" id="KW-1185">Reference proteome</keyword>
<keyword evidence="2 5" id="KW-0067">ATP-binding</keyword>
<protein>
    <submittedName>
        <fullName evidence="5">Multidrug ABC transporter ATP-binding protein</fullName>
    </submittedName>
</protein>
<dbReference type="SUPFAM" id="SSF52540">
    <property type="entry name" value="P-loop containing nucleoside triphosphate hydrolases"/>
    <property type="match status" value="2"/>
</dbReference>
<feature type="coiled-coil region" evidence="3">
    <location>
        <begin position="570"/>
        <end position="621"/>
    </location>
</feature>
<evidence type="ECO:0000313" key="5">
    <source>
        <dbReference type="EMBL" id="GLC30644.1"/>
    </source>
</evidence>
<evidence type="ECO:0000256" key="1">
    <source>
        <dbReference type="ARBA" id="ARBA00022741"/>
    </source>
</evidence>
<comment type="caution">
    <text evidence="5">The sequence shown here is derived from an EMBL/GenBank/DDBJ whole genome shotgun (WGS) entry which is preliminary data.</text>
</comment>
<dbReference type="InterPro" id="IPR032781">
    <property type="entry name" value="ABC_tran_Xtn"/>
</dbReference>
<dbReference type="PROSITE" id="PS00211">
    <property type="entry name" value="ABC_TRANSPORTER_1"/>
    <property type="match status" value="1"/>
</dbReference>
<dbReference type="InterPro" id="IPR051309">
    <property type="entry name" value="ABCF_ATPase"/>
</dbReference>
<dbReference type="Gene3D" id="1.10.287.380">
    <property type="entry name" value="Valyl-tRNA synthetase, C-terminal domain"/>
    <property type="match status" value="1"/>
</dbReference>
<dbReference type="PANTHER" id="PTHR42855">
    <property type="entry name" value="ABC TRANSPORTER ATP-BINDING SUBUNIT"/>
    <property type="match status" value="1"/>
</dbReference>
<feature type="domain" description="ABC transporter" evidence="4">
    <location>
        <begin position="319"/>
        <end position="537"/>
    </location>
</feature>
<evidence type="ECO:0000259" key="4">
    <source>
        <dbReference type="PROSITE" id="PS50893"/>
    </source>
</evidence>
<dbReference type="PROSITE" id="PS50893">
    <property type="entry name" value="ABC_TRANSPORTER_2"/>
    <property type="match status" value="2"/>
</dbReference>
<sequence>MNVLSIENISKGYSDKTLFENVSLGIGDGDKIGLIGINGTGKSTLLKIIAGVETADTGKIIVGNRVSIEYLSQLPDFDESANVIEQVFKGSSPVMQLLREYEEAVEKLSESPEDTELQRALTNLNGKMDSMNAWQIESEAKTVLTKLGITDFKARIAELSGGQKKRIALASSLIMPSDLLILDEPTNHMDNDTISWLEQYLNKRKGALLMITHDRYFLDRVTNRIIELDNSTLYSYQGNYSIFLEKKLEREELEQANERKRQNILRKELAWIRRGAKARSTKQKARIQRFEELSSDGIEVSSDKLEMNSVATRLGKKVVEIQNISKSLSGKRLIEDFSYIVVRDDRVGIVGPNGSGKSTLLNMIAGRLNPDGGNIDIGETVNIGYFSQENTELNEELRVIEYIKEIAEYVLLANGDRISASQMLEKFLFSPALQWTPISKLSGGEKRRLYLLRVLMGAPNVLLLDEPTNDLDIQTLTILEDYLDDFSGAVIVVSHDRYFLDRVTDKIFAFEGKGIIKQYTGNYSDYIEEIKENAEDQIKEKPKQDKKDNKEEEKKKNKTLKFTFKEQKEYAEIDDNIEKVENQIADLETQIEGTASDYEVLQKLLGEKEQLENQLEYLMERWTYLNELAEEIEKSKIK</sequence>
<dbReference type="SMART" id="SM00382">
    <property type="entry name" value="AAA"/>
    <property type="match status" value="2"/>
</dbReference>
<dbReference type="InterPro" id="IPR027417">
    <property type="entry name" value="P-loop_NTPase"/>
</dbReference>
<dbReference type="PANTHER" id="PTHR42855:SF1">
    <property type="entry name" value="ABC TRANSPORTER DOMAIN-CONTAINING PROTEIN"/>
    <property type="match status" value="1"/>
</dbReference>
<feature type="domain" description="ABC transporter" evidence="4">
    <location>
        <begin position="4"/>
        <end position="255"/>
    </location>
</feature>
<proteinExistence type="predicted"/>
<dbReference type="InterPro" id="IPR037118">
    <property type="entry name" value="Val-tRNA_synth_C_sf"/>
</dbReference>
<keyword evidence="3" id="KW-0175">Coiled coil</keyword>
<dbReference type="CDD" id="cd03221">
    <property type="entry name" value="ABCF_EF-3"/>
    <property type="match status" value="2"/>
</dbReference>
<feature type="coiled-coil region" evidence="3">
    <location>
        <begin position="243"/>
        <end position="270"/>
    </location>
</feature>
<dbReference type="GO" id="GO:0005524">
    <property type="term" value="F:ATP binding"/>
    <property type="evidence" value="ECO:0007669"/>
    <property type="project" value="UniProtKB-KW"/>
</dbReference>
<keyword evidence="1" id="KW-0547">Nucleotide-binding</keyword>
<dbReference type="InterPro" id="IPR032524">
    <property type="entry name" value="ABC_tran_C"/>
</dbReference>
<dbReference type="InterPro" id="IPR003439">
    <property type="entry name" value="ABC_transporter-like_ATP-bd"/>
</dbReference>
<dbReference type="Pfam" id="PF12848">
    <property type="entry name" value="ABC_tran_Xtn"/>
    <property type="match status" value="1"/>
</dbReference>
<dbReference type="InterPro" id="IPR003593">
    <property type="entry name" value="AAA+_ATPase"/>
</dbReference>
<dbReference type="InterPro" id="IPR017871">
    <property type="entry name" value="ABC_transporter-like_CS"/>
</dbReference>
<organism evidence="5 6">
    <name type="scientific">Clostridium omnivorum</name>
    <dbReference type="NCBI Taxonomy" id="1604902"/>
    <lineage>
        <taxon>Bacteria</taxon>
        <taxon>Bacillati</taxon>
        <taxon>Bacillota</taxon>
        <taxon>Clostridia</taxon>
        <taxon>Eubacteriales</taxon>
        <taxon>Clostridiaceae</taxon>
        <taxon>Clostridium</taxon>
    </lineage>
</organism>
<evidence type="ECO:0000256" key="2">
    <source>
        <dbReference type="ARBA" id="ARBA00022840"/>
    </source>
</evidence>
<dbReference type="RefSeq" id="WP_264849917.1">
    <property type="nucleotide sequence ID" value="NZ_BRXR01000001.1"/>
</dbReference>
<gene>
    <name evidence="5" type="ORF">bsdE14_20540</name>
</gene>
<evidence type="ECO:0000313" key="6">
    <source>
        <dbReference type="Proteomes" id="UP001208567"/>
    </source>
</evidence>
<dbReference type="Proteomes" id="UP001208567">
    <property type="component" value="Unassembled WGS sequence"/>
</dbReference>
<reference evidence="5 6" key="1">
    <citation type="journal article" date="2024" name="Int. J. Syst. Evol. Microbiol.">
        <title>Clostridium omnivorum sp. nov., isolated from anoxic soil under the treatment of reductive soil disinfestation.</title>
        <authorList>
            <person name="Ueki A."/>
            <person name="Tonouchi A."/>
            <person name="Kaku N."/>
            <person name="Honma S."/>
            <person name="Ueki K."/>
        </authorList>
    </citation>
    <scope>NUCLEOTIDE SEQUENCE [LARGE SCALE GENOMIC DNA]</scope>
    <source>
        <strain evidence="5 6">E14</strain>
    </source>
</reference>
<accession>A0ABQ5N5Y2</accession>
<name>A0ABQ5N5Y2_9CLOT</name>
<evidence type="ECO:0000256" key="3">
    <source>
        <dbReference type="SAM" id="Coils"/>
    </source>
</evidence>
<dbReference type="Pfam" id="PF16326">
    <property type="entry name" value="ABC_tran_CTD"/>
    <property type="match status" value="1"/>
</dbReference>
<dbReference type="Gene3D" id="3.40.50.300">
    <property type="entry name" value="P-loop containing nucleotide triphosphate hydrolases"/>
    <property type="match status" value="2"/>
</dbReference>
<dbReference type="Pfam" id="PF00005">
    <property type="entry name" value="ABC_tran"/>
    <property type="match status" value="2"/>
</dbReference>